<organism evidence="8 9">
    <name type="scientific">Candidatus Dormiibacter inghamiae</name>
    <dbReference type="NCBI Taxonomy" id="3127013"/>
    <lineage>
        <taxon>Bacteria</taxon>
        <taxon>Bacillati</taxon>
        <taxon>Candidatus Dormiibacterota</taxon>
        <taxon>Candidatus Dormibacteria</taxon>
        <taxon>Candidatus Dormibacterales</taxon>
        <taxon>Candidatus Dormibacteraceae</taxon>
        <taxon>Candidatus Dormiibacter</taxon>
    </lineage>
</organism>
<dbReference type="EMBL" id="JAEKNQ010000059">
    <property type="protein sequence ID" value="MBJ7604573.1"/>
    <property type="molecule type" value="Genomic_DNA"/>
</dbReference>
<evidence type="ECO:0000256" key="2">
    <source>
        <dbReference type="ARBA" id="ARBA00007362"/>
    </source>
</evidence>
<sequence>MAELAVVVIGYAVGPVILSRHLSDLSPVSVIAASLAVCAFAYAPIAAQQWPHVMPSTGVLLSVPALALACTAVAFLLFFALITEIGPVRSSVITYINPAVAALLGVFALGETFTLGMGAGFVLVVCGAALATSRTAQFRWFRRPTSREGTRPDVTR</sequence>
<name>A0A934KKU3_9BACT</name>
<evidence type="ECO:0000256" key="3">
    <source>
        <dbReference type="ARBA" id="ARBA00022692"/>
    </source>
</evidence>
<comment type="caution">
    <text evidence="8">The sequence shown here is derived from an EMBL/GenBank/DDBJ whole genome shotgun (WGS) entry which is preliminary data.</text>
</comment>
<reference evidence="8 9" key="1">
    <citation type="submission" date="2020-10" db="EMBL/GenBank/DDBJ databases">
        <title>Ca. Dormibacterota MAGs.</title>
        <authorList>
            <person name="Montgomery K."/>
        </authorList>
    </citation>
    <scope>NUCLEOTIDE SEQUENCE [LARGE SCALE GENOMIC DNA]</scope>
    <source>
        <strain evidence="8">SC8811_S16_3</strain>
    </source>
</reference>
<evidence type="ECO:0000256" key="5">
    <source>
        <dbReference type="ARBA" id="ARBA00023136"/>
    </source>
</evidence>
<dbReference type="GO" id="GO:0016020">
    <property type="term" value="C:membrane"/>
    <property type="evidence" value="ECO:0007669"/>
    <property type="project" value="UniProtKB-SubCell"/>
</dbReference>
<dbReference type="PANTHER" id="PTHR32322:SF2">
    <property type="entry name" value="EAMA DOMAIN-CONTAINING PROTEIN"/>
    <property type="match status" value="1"/>
</dbReference>
<feature type="domain" description="EamA" evidence="7">
    <location>
        <begin position="6"/>
        <end position="131"/>
    </location>
</feature>
<dbReference type="Pfam" id="PF00892">
    <property type="entry name" value="EamA"/>
    <property type="match status" value="1"/>
</dbReference>
<comment type="similarity">
    <text evidence="2">Belongs to the EamA transporter family.</text>
</comment>
<dbReference type="SUPFAM" id="SSF103481">
    <property type="entry name" value="Multidrug resistance efflux transporter EmrE"/>
    <property type="match status" value="1"/>
</dbReference>
<dbReference type="PANTHER" id="PTHR32322">
    <property type="entry name" value="INNER MEMBRANE TRANSPORTER"/>
    <property type="match status" value="1"/>
</dbReference>
<feature type="transmembrane region" description="Helical" evidence="6">
    <location>
        <begin position="59"/>
        <end position="80"/>
    </location>
</feature>
<feature type="transmembrane region" description="Helical" evidence="6">
    <location>
        <begin position="28"/>
        <end position="47"/>
    </location>
</feature>
<accession>A0A934KKU3</accession>
<evidence type="ECO:0000313" key="9">
    <source>
        <dbReference type="Proteomes" id="UP000620075"/>
    </source>
</evidence>
<comment type="subcellular location">
    <subcellularLocation>
        <location evidence="1">Membrane</location>
        <topology evidence="1">Multi-pass membrane protein</topology>
    </subcellularLocation>
</comment>
<protein>
    <submittedName>
        <fullName evidence="8">DMT family transporter</fullName>
    </submittedName>
</protein>
<proteinExistence type="inferred from homology"/>
<feature type="transmembrane region" description="Helical" evidence="6">
    <location>
        <begin position="115"/>
        <end position="133"/>
    </location>
</feature>
<evidence type="ECO:0000256" key="6">
    <source>
        <dbReference type="SAM" id="Phobius"/>
    </source>
</evidence>
<dbReference type="Proteomes" id="UP000620075">
    <property type="component" value="Unassembled WGS sequence"/>
</dbReference>
<dbReference type="InterPro" id="IPR050638">
    <property type="entry name" value="AA-Vitamin_Transporters"/>
</dbReference>
<evidence type="ECO:0000256" key="1">
    <source>
        <dbReference type="ARBA" id="ARBA00004141"/>
    </source>
</evidence>
<evidence type="ECO:0000256" key="4">
    <source>
        <dbReference type="ARBA" id="ARBA00022989"/>
    </source>
</evidence>
<keyword evidence="5 6" id="KW-0472">Membrane</keyword>
<dbReference type="AlphaFoldDB" id="A0A934KKU3"/>
<gene>
    <name evidence="8" type="ORF">JF888_15565</name>
</gene>
<dbReference type="InterPro" id="IPR037185">
    <property type="entry name" value="EmrE-like"/>
</dbReference>
<keyword evidence="4 6" id="KW-1133">Transmembrane helix</keyword>
<evidence type="ECO:0000259" key="7">
    <source>
        <dbReference type="Pfam" id="PF00892"/>
    </source>
</evidence>
<dbReference type="RefSeq" id="WP_338182434.1">
    <property type="nucleotide sequence ID" value="NZ_JAEKNQ010000059.1"/>
</dbReference>
<feature type="transmembrane region" description="Helical" evidence="6">
    <location>
        <begin position="92"/>
        <end position="109"/>
    </location>
</feature>
<evidence type="ECO:0000313" key="8">
    <source>
        <dbReference type="EMBL" id="MBJ7604573.1"/>
    </source>
</evidence>
<keyword evidence="3 6" id="KW-0812">Transmembrane</keyword>
<dbReference type="InterPro" id="IPR000620">
    <property type="entry name" value="EamA_dom"/>
</dbReference>